<feature type="transmembrane region" description="Helical" evidence="2">
    <location>
        <begin position="46"/>
        <end position="73"/>
    </location>
</feature>
<gene>
    <name evidence="3" type="ORF">KXQ929_LOCUS38270</name>
</gene>
<dbReference type="EMBL" id="CAJOBB010006725">
    <property type="protein sequence ID" value="CAF4168889.1"/>
    <property type="molecule type" value="Genomic_DNA"/>
</dbReference>
<keyword evidence="2" id="KW-1133">Transmembrane helix</keyword>
<name>A0A819ZCT7_9BILA</name>
<reference evidence="3" key="1">
    <citation type="submission" date="2021-02" db="EMBL/GenBank/DDBJ databases">
        <authorList>
            <person name="Nowell W R."/>
        </authorList>
    </citation>
    <scope>NUCLEOTIDE SEQUENCE</scope>
</reference>
<evidence type="ECO:0000313" key="4">
    <source>
        <dbReference type="Proteomes" id="UP000663868"/>
    </source>
</evidence>
<evidence type="ECO:0000256" key="2">
    <source>
        <dbReference type="SAM" id="Phobius"/>
    </source>
</evidence>
<organism evidence="3 4">
    <name type="scientific">Adineta steineri</name>
    <dbReference type="NCBI Taxonomy" id="433720"/>
    <lineage>
        <taxon>Eukaryota</taxon>
        <taxon>Metazoa</taxon>
        <taxon>Spiralia</taxon>
        <taxon>Gnathifera</taxon>
        <taxon>Rotifera</taxon>
        <taxon>Eurotatoria</taxon>
        <taxon>Bdelloidea</taxon>
        <taxon>Adinetida</taxon>
        <taxon>Adinetidae</taxon>
        <taxon>Adineta</taxon>
    </lineage>
</organism>
<keyword evidence="2" id="KW-0472">Membrane</keyword>
<comment type="caution">
    <text evidence="3">The sequence shown here is derived from an EMBL/GenBank/DDBJ whole genome shotgun (WGS) entry which is preliminary data.</text>
</comment>
<evidence type="ECO:0000256" key="1">
    <source>
        <dbReference type="SAM" id="MobiDB-lite"/>
    </source>
</evidence>
<sequence>MANPRYCDWSSDPASTTHRSQSSIERIVWTDDDDHDRIDQKKTFFAWYWCFRCCIVGSLLAGIGLAIVLTFWLTSKTVATETLIVTTSFTNSSSSLSVSTSIATSSNTPSALTSISTSSNTPSTTKSPSSSSLTTGSTSTTTTESTKYTVIILVAETTTTTSPSTTSFFCSSTPPQSLAEYETDTVTNWTQYIYNYTSTTTFPILIFGVDASPEMYIMIDDVSVVDITSTSVELLENSDFENSSTTLTGWSVWCTSTCNSGDGGIIYTSNCRLSSNCYKSQCRGSIDYLVQSFSTVIGRIYTISFWFQRLRSSSSGGSAKLYVGII</sequence>
<keyword evidence="2" id="KW-0812">Transmembrane</keyword>
<accession>A0A819ZCT7</accession>
<dbReference type="AlphaFoldDB" id="A0A819ZCT7"/>
<proteinExistence type="predicted"/>
<dbReference type="Proteomes" id="UP000663868">
    <property type="component" value="Unassembled WGS sequence"/>
</dbReference>
<feature type="region of interest" description="Disordered" evidence="1">
    <location>
        <begin position="103"/>
        <end position="141"/>
    </location>
</feature>
<evidence type="ECO:0000313" key="3">
    <source>
        <dbReference type="EMBL" id="CAF4168889.1"/>
    </source>
</evidence>
<protein>
    <submittedName>
        <fullName evidence="3">Uncharacterized protein</fullName>
    </submittedName>
</protein>
<dbReference type="Gene3D" id="2.60.120.260">
    <property type="entry name" value="Galactose-binding domain-like"/>
    <property type="match status" value="1"/>
</dbReference>